<accession>A0A7K3WTU3</accession>
<name>A0A7K3WTU3_9FLAO</name>
<protein>
    <submittedName>
        <fullName evidence="2">Uncharacterized protein</fullName>
    </submittedName>
</protein>
<dbReference type="RefSeq" id="WP_163286298.1">
    <property type="nucleotide sequence ID" value="NZ_JAAGVY010000035.1"/>
</dbReference>
<sequence length="534" mass="62091">MKFDLRVLTAFFLCLNMGVNAQVADLSPSNLVDVEVGPEYKSKNALIDIVAHDEDHFYTILEKRSIVNMGVLAGQPKAFLARFNNAMELEQETELEMEFEGNELDYERLFMQNGNLYLFSSFMNKKQKVRYAFYQTIDKETLVPNKDIKKIAEVGGDSKKELKSTGFSVFRSKDNGKTVVYYDLPFAEDENERYGVHVFDDQMNMLWTKEIELPFADENFYITSRKVAENGDVYIMGRLWKDKKEREKKEVNYKYVVIELTEEGTKLNQYEVDLDEKYVSSMILRLNDQNELLCGGFYALFDSYGAMGSFFVKINRETGKITHKSFEPFDESFIVEDLDKKAKKKANRRMDKDKNVGISRLELDDIVLREDGGGIIVGERRWIETRTTTDSRGNTRTYYIYHNNDIILVNIDPNSNIEWNARIPKEQTMNNSDYFSSYLIAISGSDMLFIFNDNPKNLMYNGDGKIERMNLKKNYVALVRVDSDGRVFRKALMKEYGGKTIVRPLVSEQLLNDDIILYSERGKRKQFIRVKPKN</sequence>
<feature type="signal peptide" evidence="1">
    <location>
        <begin position="1"/>
        <end position="21"/>
    </location>
</feature>
<dbReference type="Proteomes" id="UP000486602">
    <property type="component" value="Unassembled WGS sequence"/>
</dbReference>
<dbReference type="EMBL" id="JAAGVY010000035">
    <property type="protein sequence ID" value="NEN24906.1"/>
    <property type="molecule type" value="Genomic_DNA"/>
</dbReference>
<gene>
    <name evidence="2" type="ORF">G3O08_15500</name>
</gene>
<feature type="chain" id="PRO_5029714406" evidence="1">
    <location>
        <begin position="22"/>
        <end position="534"/>
    </location>
</feature>
<evidence type="ECO:0000313" key="2">
    <source>
        <dbReference type="EMBL" id="NEN24906.1"/>
    </source>
</evidence>
<dbReference type="AlphaFoldDB" id="A0A7K3WTU3"/>
<keyword evidence="3" id="KW-1185">Reference proteome</keyword>
<evidence type="ECO:0000256" key="1">
    <source>
        <dbReference type="SAM" id="SignalP"/>
    </source>
</evidence>
<keyword evidence="1" id="KW-0732">Signal</keyword>
<evidence type="ECO:0000313" key="3">
    <source>
        <dbReference type="Proteomes" id="UP000486602"/>
    </source>
</evidence>
<organism evidence="2 3">
    <name type="scientific">Cryomorpha ignava</name>
    <dbReference type="NCBI Taxonomy" id="101383"/>
    <lineage>
        <taxon>Bacteria</taxon>
        <taxon>Pseudomonadati</taxon>
        <taxon>Bacteroidota</taxon>
        <taxon>Flavobacteriia</taxon>
        <taxon>Flavobacteriales</taxon>
        <taxon>Cryomorphaceae</taxon>
        <taxon>Cryomorpha</taxon>
    </lineage>
</organism>
<reference evidence="2 3" key="1">
    <citation type="submission" date="2020-02" db="EMBL/GenBank/DDBJ databases">
        <title>Out from the shadows clarifying the taxonomy of the family Cryomorphaceae and related taxa by utilizing the GTDB taxonomic framework.</title>
        <authorList>
            <person name="Bowman J.P."/>
        </authorList>
    </citation>
    <scope>NUCLEOTIDE SEQUENCE [LARGE SCALE GENOMIC DNA]</scope>
    <source>
        <strain evidence="2 3">QSSC 1-22</strain>
    </source>
</reference>
<proteinExistence type="predicted"/>
<comment type="caution">
    <text evidence="2">The sequence shown here is derived from an EMBL/GenBank/DDBJ whole genome shotgun (WGS) entry which is preliminary data.</text>
</comment>